<dbReference type="AlphaFoldDB" id="A0A2W1N9E1"/>
<dbReference type="EMBL" id="NHRJ02000008">
    <property type="protein sequence ID" value="PZE20280.1"/>
    <property type="molecule type" value="Genomic_DNA"/>
</dbReference>
<evidence type="ECO:0000256" key="4">
    <source>
        <dbReference type="ARBA" id="ARBA00022801"/>
    </source>
</evidence>
<feature type="binding site" evidence="8">
    <location>
        <position position="53"/>
    </location>
    <ligand>
        <name>Zn(2+)</name>
        <dbReference type="ChEBI" id="CHEBI:29105"/>
        <label>2</label>
    </ligand>
</feature>
<feature type="binding site" evidence="8">
    <location>
        <position position="273"/>
    </location>
    <ligand>
        <name>Zn(2+)</name>
        <dbReference type="ChEBI" id="CHEBI:29105"/>
        <label>2</label>
    </ligand>
</feature>
<organism evidence="10 11">
    <name type="scientific">Paenibacillus xerothermodurans</name>
    <dbReference type="NCBI Taxonomy" id="1977292"/>
    <lineage>
        <taxon>Bacteria</taxon>
        <taxon>Bacillati</taxon>
        <taxon>Bacillota</taxon>
        <taxon>Bacilli</taxon>
        <taxon>Bacillales</taxon>
        <taxon>Paenibacillaceae</taxon>
        <taxon>Paenibacillus</taxon>
    </lineage>
</organism>
<reference evidence="10" key="1">
    <citation type="submission" date="2018-06" db="EMBL/GenBank/DDBJ databases">
        <title>Paenibacillus xerothermodurans sp. nov. an extremely dry heat resistant spore forming bacterium isolated from the soil of Cape Canaveral, Florida.</title>
        <authorList>
            <person name="Seuylemezian A."/>
            <person name="Kaur N."/>
            <person name="Patil P."/>
            <person name="Patil P."/>
            <person name="Mayilraj S."/>
            <person name="Vaishampayan P."/>
        </authorList>
    </citation>
    <scope>NUCLEOTIDE SEQUENCE [LARGE SCALE GENOMIC DNA]</scope>
    <source>
        <strain evidence="10">ATCC 27380</strain>
    </source>
</reference>
<evidence type="ECO:0000256" key="3">
    <source>
        <dbReference type="ARBA" id="ARBA00022723"/>
    </source>
</evidence>
<keyword evidence="6 8" id="KW-0460">Magnesium</keyword>
<keyword evidence="5 8" id="KW-0862">Zinc</keyword>
<dbReference type="SUPFAM" id="SSF53649">
    <property type="entry name" value="Alkaline phosphatase-like"/>
    <property type="match status" value="1"/>
</dbReference>
<dbReference type="InterPro" id="IPR001952">
    <property type="entry name" value="Alkaline_phosphatase"/>
</dbReference>
<feature type="binding site" evidence="8">
    <location>
        <position position="277"/>
    </location>
    <ligand>
        <name>Zn(2+)</name>
        <dbReference type="ChEBI" id="CHEBI:29105"/>
        <label>2</label>
    </ligand>
</feature>
<dbReference type="Gene3D" id="1.10.60.40">
    <property type="match status" value="1"/>
</dbReference>
<dbReference type="Pfam" id="PF00245">
    <property type="entry name" value="Alk_phosphatase"/>
    <property type="match status" value="1"/>
</dbReference>
<evidence type="ECO:0000256" key="2">
    <source>
        <dbReference type="ARBA" id="ARBA00022553"/>
    </source>
</evidence>
<evidence type="ECO:0000313" key="11">
    <source>
        <dbReference type="Proteomes" id="UP000214746"/>
    </source>
</evidence>
<comment type="similarity">
    <text evidence="1 9">Belongs to the alkaline phosphatase family.</text>
</comment>
<feature type="binding site" evidence="8">
    <location>
        <position position="268"/>
    </location>
    <ligand>
        <name>Mg(2+)</name>
        <dbReference type="ChEBI" id="CHEBI:18420"/>
    </ligand>
</feature>
<dbReference type="OrthoDB" id="9794455at2"/>
<dbReference type="PRINTS" id="PR00113">
    <property type="entry name" value="ALKPHPHTASE"/>
</dbReference>
<feature type="binding site" evidence="8">
    <location>
        <position position="146"/>
    </location>
    <ligand>
        <name>Mg(2+)</name>
        <dbReference type="ChEBI" id="CHEBI:18420"/>
    </ligand>
</feature>
<comment type="caution">
    <text evidence="10">The sequence shown here is derived from an EMBL/GenBank/DDBJ whole genome shotgun (WGS) entry which is preliminary data.</text>
</comment>
<evidence type="ECO:0000256" key="8">
    <source>
        <dbReference type="PIRSR" id="PIRSR601952-2"/>
    </source>
</evidence>
<feature type="binding site" evidence="8">
    <location>
        <position position="316"/>
    </location>
    <ligand>
        <name>Zn(2+)</name>
        <dbReference type="ChEBI" id="CHEBI:29105"/>
        <label>2</label>
    </ligand>
</feature>
<proteinExistence type="inferred from homology"/>
<dbReference type="PANTHER" id="PTHR11596">
    <property type="entry name" value="ALKALINE PHOSPHATASE"/>
    <property type="match status" value="1"/>
</dbReference>
<feature type="binding site" evidence="8">
    <location>
        <position position="144"/>
    </location>
    <ligand>
        <name>Mg(2+)</name>
        <dbReference type="ChEBI" id="CHEBI:18420"/>
    </ligand>
</feature>
<keyword evidence="2" id="KW-0597">Phosphoprotein</keyword>
<feature type="binding site" evidence="8">
    <location>
        <position position="404"/>
    </location>
    <ligand>
        <name>Zn(2+)</name>
        <dbReference type="ChEBI" id="CHEBI:29105"/>
        <label>2</label>
    </ligand>
</feature>
<comment type="cofactor">
    <cofactor evidence="8">
        <name>Zn(2+)</name>
        <dbReference type="ChEBI" id="CHEBI:29105"/>
    </cofactor>
    <text evidence="8">Binds 2 Zn(2+) ions.</text>
</comment>
<evidence type="ECO:0000313" key="10">
    <source>
        <dbReference type="EMBL" id="PZE20280.1"/>
    </source>
</evidence>
<evidence type="ECO:0000256" key="9">
    <source>
        <dbReference type="RuleBase" id="RU003946"/>
    </source>
</evidence>
<dbReference type="InterPro" id="IPR018299">
    <property type="entry name" value="Alkaline_phosphatase_AS"/>
</dbReference>
<dbReference type="PANTHER" id="PTHR11596:SF5">
    <property type="entry name" value="ALKALINE PHOSPHATASE"/>
    <property type="match status" value="1"/>
</dbReference>
<protein>
    <submittedName>
        <fullName evidence="10">Alkaline phosphatase</fullName>
    </submittedName>
</protein>
<keyword evidence="3 8" id="KW-0479">Metal-binding</keyword>
<dbReference type="GO" id="GO:0004035">
    <property type="term" value="F:alkaline phosphatase activity"/>
    <property type="evidence" value="ECO:0007669"/>
    <property type="project" value="TreeGrafter"/>
</dbReference>
<comment type="cofactor">
    <cofactor evidence="8">
        <name>Mg(2+)</name>
        <dbReference type="ChEBI" id="CHEBI:18420"/>
    </cofactor>
    <text evidence="8">Binds 1 Mg(2+) ion.</text>
</comment>
<sequence length="456" mass="48984">MGENHVKKKLAIAALGGALVLSGLGINTAFNTAEAKSDHSERKVENVIFMIPDGYSAAYATNYRWYKGESTTMDSMLVGMSRTYSNNSEVTDSAAAGTAMATGTKTNNGMISTAPDGKQLKTIMEAAKEEGKATGLVATATITHATPAVFSSHVAARANEGDIAPQQIENADVLLGGGKQYFLPEAQGGKQKERNLLAEAKEKGFTYVEDRDQLMSAKGDKLIGLFANDAMAPELDREETNQPSLEEMTVKAIDTLEKDKDGFFLMVEGSQIDWAGHAHDAAWAMKDAAAFEKAVQKALDFAKKDGNTLVVVVGDHDTGGMSVGGYGVYDAKTEVLRDVTATGNYMASKLNADKSNLKEVVKTYTSLDLTDAEINKINAEKNTANAINDVISERALVGWTTPQHTGVDVPLYAFGPQSDEFRGLHNNTDIPNIMAEAMNVPFGEENKHQDAADRKH</sequence>
<feature type="active site" description="Phosphoserine intermediate" evidence="7">
    <location>
        <position position="93"/>
    </location>
</feature>
<name>A0A2W1N9E1_PAEXE</name>
<feature type="binding site" evidence="8">
    <location>
        <position position="53"/>
    </location>
    <ligand>
        <name>Mg(2+)</name>
        <dbReference type="ChEBI" id="CHEBI:18420"/>
    </ligand>
</feature>
<dbReference type="SMART" id="SM00098">
    <property type="entry name" value="alkPPc"/>
    <property type="match status" value="1"/>
</dbReference>
<evidence type="ECO:0000256" key="1">
    <source>
        <dbReference type="ARBA" id="ARBA00005984"/>
    </source>
</evidence>
<accession>A0A2W1N9E1</accession>
<dbReference type="PROSITE" id="PS00123">
    <property type="entry name" value="ALKALINE_PHOSPHATASE"/>
    <property type="match status" value="1"/>
</dbReference>
<evidence type="ECO:0000256" key="6">
    <source>
        <dbReference type="ARBA" id="ARBA00022842"/>
    </source>
</evidence>
<dbReference type="InterPro" id="IPR017850">
    <property type="entry name" value="Alkaline_phosphatase_core_sf"/>
</dbReference>
<gene>
    <name evidence="10" type="ORF">CBW46_014115</name>
</gene>
<feature type="binding site" evidence="8">
    <location>
        <position position="315"/>
    </location>
    <ligand>
        <name>Zn(2+)</name>
        <dbReference type="ChEBI" id="CHEBI:29105"/>
        <label>2</label>
    </ligand>
</feature>
<dbReference type="CDD" id="cd16012">
    <property type="entry name" value="ALP"/>
    <property type="match status" value="1"/>
</dbReference>
<dbReference type="GO" id="GO:0046872">
    <property type="term" value="F:metal ion binding"/>
    <property type="evidence" value="ECO:0007669"/>
    <property type="project" value="UniProtKB-KW"/>
</dbReference>
<evidence type="ECO:0000256" key="7">
    <source>
        <dbReference type="PIRSR" id="PIRSR601952-1"/>
    </source>
</evidence>
<dbReference type="Gene3D" id="3.40.720.10">
    <property type="entry name" value="Alkaline Phosphatase, subunit A"/>
    <property type="match status" value="1"/>
</dbReference>
<keyword evidence="11" id="KW-1185">Reference proteome</keyword>
<evidence type="ECO:0000256" key="5">
    <source>
        <dbReference type="ARBA" id="ARBA00022833"/>
    </source>
</evidence>
<dbReference type="Proteomes" id="UP000214746">
    <property type="component" value="Unassembled WGS sequence"/>
</dbReference>
<keyword evidence="4" id="KW-0378">Hydrolase</keyword>